<gene>
    <name evidence="2" type="ORF">ANCCAN_01496</name>
</gene>
<dbReference type="AlphaFoldDB" id="A0A368H788"/>
<comment type="caution">
    <text evidence="2">The sequence shown here is derived from an EMBL/GenBank/DDBJ whole genome shotgun (WGS) entry which is preliminary data.</text>
</comment>
<dbReference type="OrthoDB" id="5822796at2759"/>
<dbReference type="EMBL" id="JOJR01000007">
    <property type="protein sequence ID" value="RCN52452.1"/>
    <property type="molecule type" value="Genomic_DNA"/>
</dbReference>
<feature type="signal peptide" evidence="1">
    <location>
        <begin position="1"/>
        <end position="20"/>
    </location>
</feature>
<keyword evidence="1" id="KW-0732">Signal</keyword>
<name>A0A368H788_ANCCA</name>
<evidence type="ECO:0000313" key="3">
    <source>
        <dbReference type="Proteomes" id="UP000252519"/>
    </source>
</evidence>
<dbReference type="Proteomes" id="UP000252519">
    <property type="component" value="Unassembled WGS sequence"/>
</dbReference>
<feature type="chain" id="PRO_5017043515" evidence="1">
    <location>
        <begin position="21"/>
        <end position="61"/>
    </location>
</feature>
<accession>A0A368H788</accession>
<evidence type="ECO:0000313" key="2">
    <source>
        <dbReference type="EMBL" id="RCN52452.1"/>
    </source>
</evidence>
<organism evidence="2 3">
    <name type="scientific">Ancylostoma caninum</name>
    <name type="common">Dog hookworm</name>
    <dbReference type="NCBI Taxonomy" id="29170"/>
    <lineage>
        <taxon>Eukaryota</taxon>
        <taxon>Metazoa</taxon>
        <taxon>Ecdysozoa</taxon>
        <taxon>Nematoda</taxon>
        <taxon>Chromadorea</taxon>
        <taxon>Rhabditida</taxon>
        <taxon>Rhabditina</taxon>
        <taxon>Rhabditomorpha</taxon>
        <taxon>Strongyloidea</taxon>
        <taxon>Ancylostomatidae</taxon>
        <taxon>Ancylostomatinae</taxon>
        <taxon>Ancylostoma</taxon>
    </lineage>
</organism>
<reference evidence="2 3" key="1">
    <citation type="submission" date="2014-10" db="EMBL/GenBank/DDBJ databases">
        <title>Draft genome of the hookworm Ancylostoma caninum.</title>
        <authorList>
            <person name="Mitreva M."/>
        </authorList>
    </citation>
    <scope>NUCLEOTIDE SEQUENCE [LARGE SCALE GENOMIC DNA]</scope>
    <source>
        <strain evidence="2 3">Baltimore</strain>
    </source>
</reference>
<sequence length="61" mass="6953">MRSLFAVFLATGFVTSIKLAEDVFSCFLYYPSRFLERSGTHSEGRVSNVSICLERCLEVRL</sequence>
<evidence type="ECO:0000256" key="1">
    <source>
        <dbReference type="SAM" id="SignalP"/>
    </source>
</evidence>
<proteinExistence type="predicted"/>
<keyword evidence="3" id="KW-1185">Reference proteome</keyword>
<protein>
    <submittedName>
        <fullName evidence="2">Uncharacterized protein</fullName>
    </submittedName>
</protein>